<keyword evidence="7" id="KW-0663">Pyridoxal phosphate</keyword>
<keyword evidence="8" id="KW-0746">Sphingolipid metabolism</keyword>
<dbReference type="Gene3D" id="3.40.640.10">
    <property type="entry name" value="Type I PLP-dependent aspartate aminotransferase-like (Major domain)"/>
    <property type="match status" value="2"/>
</dbReference>
<feature type="domain" description="Aminotransferase class I/classII large" evidence="12">
    <location>
        <begin position="144"/>
        <end position="498"/>
    </location>
</feature>
<keyword evidence="8" id="KW-0443">Lipid metabolism</keyword>
<evidence type="ECO:0000256" key="4">
    <source>
        <dbReference type="ARBA" id="ARBA00008392"/>
    </source>
</evidence>
<dbReference type="GO" id="GO:0046513">
    <property type="term" value="P:ceramide biosynthetic process"/>
    <property type="evidence" value="ECO:0007669"/>
    <property type="project" value="TreeGrafter"/>
</dbReference>
<feature type="transmembrane region" description="Helical" evidence="11">
    <location>
        <begin position="1256"/>
        <end position="1277"/>
    </location>
</feature>
<dbReference type="InterPro" id="IPR001917">
    <property type="entry name" value="Aminotrans_II_pyridoxalP_BS"/>
</dbReference>
<keyword evidence="14" id="KW-1185">Reference proteome</keyword>
<dbReference type="InterPro" id="IPR050087">
    <property type="entry name" value="AON_synthase_class-II"/>
</dbReference>
<evidence type="ECO:0000256" key="10">
    <source>
        <dbReference type="SAM" id="MobiDB-lite"/>
    </source>
</evidence>
<evidence type="ECO:0000256" key="8">
    <source>
        <dbReference type="ARBA" id="ARBA00022919"/>
    </source>
</evidence>
<evidence type="ECO:0000256" key="5">
    <source>
        <dbReference type="ARBA" id="ARBA00013220"/>
    </source>
</evidence>
<name>C1MLI0_MICPC</name>
<evidence type="ECO:0000313" key="14">
    <source>
        <dbReference type="Proteomes" id="UP000001876"/>
    </source>
</evidence>
<dbReference type="GO" id="GO:0016020">
    <property type="term" value="C:membrane"/>
    <property type="evidence" value="ECO:0007669"/>
    <property type="project" value="GOC"/>
</dbReference>
<comment type="pathway">
    <text evidence="2">Lipid metabolism; sphingolipid metabolism.</text>
</comment>
<dbReference type="SUPFAM" id="SSF53383">
    <property type="entry name" value="PLP-dependent transferases"/>
    <property type="match status" value="2"/>
</dbReference>
<organism evidence="14">
    <name type="scientific">Micromonas pusilla (strain CCMP1545)</name>
    <name type="common">Picoplanktonic green alga</name>
    <dbReference type="NCBI Taxonomy" id="564608"/>
    <lineage>
        <taxon>Eukaryota</taxon>
        <taxon>Viridiplantae</taxon>
        <taxon>Chlorophyta</taxon>
        <taxon>Mamiellophyceae</taxon>
        <taxon>Mamiellales</taxon>
        <taxon>Mamiellaceae</taxon>
        <taxon>Micromonas</taxon>
    </lineage>
</organism>
<dbReference type="EMBL" id="GG663736">
    <property type="protein sequence ID" value="EEH59944.1"/>
    <property type="molecule type" value="Genomic_DNA"/>
</dbReference>
<feature type="domain" description="Aminotransferase class I/classII large" evidence="12">
    <location>
        <begin position="608"/>
        <end position="883"/>
    </location>
</feature>
<comment type="cofactor">
    <cofactor evidence="1">
        <name>pyridoxal 5'-phosphate</name>
        <dbReference type="ChEBI" id="CHEBI:597326"/>
    </cofactor>
</comment>
<dbReference type="InterPro" id="IPR004839">
    <property type="entry name" value="Aminotransferase_I/II_large"/>
</dbReference>
<dbReference type="GeneID" id="9681592"/>
<dbReference type="GO" id="GO:0046512">
    <property type="term" value="P:sphingosine biosynthetic process"/>
    <property type="evidence" value="ECO:0007669"/>
    <property type="project" value="TreeGrafter"/>
</dbReference>
<dbReference type="GO" id="GO:0017059">
    <property type="term" value="C:serine palmitoyltransferase complex"/>
    <property type="evidence" value="ECO:0007669"/>
    <property type="project" value="TreeGrafter"/>
</dbReference>
<feature type="transmembrane region" description="Helical" evidence="11">
    <location>
        <begin position="1390"/>
        <end position="1409"/>
    </location>
</feature>
<evidence type="ECO:0000256" key="1">
    <source>
        <dbReference type="ARBA" id="ARBA00001933"/>
    </source>
</evidence>
<comment type="similarity">
    <text evidence="4">Belongs to the class-II pyridoxal-phosphate-dependent aminotransferase family.</text>
</comment>
<comment type="catalytic activity">
    <reaction evidence="9">
        <text>L-serine + hexadecanoyl-CoA + H(+) = 3-oxosphinganine + CO2 + CoA</text>
        <dbReference type="Rhea" id="RHEA:14761"/>
        <dbReference type="ChEBI" id="CHEBI:15378"/>
        <dbReference type="ChEBI" id="CHEBI:16526"/>
        <dbReference type="ChEBI" id="CHEBI:33384"/>
        <dbReference type="ChEBI" id="CHEBI:57287"/>
        <dbReference type="ChEBI" id="CHEBI:57379"/>
        <dbReference type="ChEBI" id="CHEBI:58299"/>
        <dbReference type="EC" id="2.3.1.50"/>
    </reaction>
</comment>
<feature type="transmembrane region" description="Helical" evidence="11">
    <location>
        <begin position="1430"/>
        <end position="1446"/>
    </location>
</feature>
<dbReference type="GO" id="GO:0004758">
    <property type="term" value="F:serine C-palmitoyltransferase activity"/>
    <property type="evidence" value="ECO:0007669"/>
    <property type="project" value="UniProtKB-EC"/>
</dbReference>
<dbReference type="GO" id="GO:0030170">
    <property type="term" value="F:pyridoxal phosphate binding"/>
    <property type="evidence" value="ECO:0007669"/>
    <property type="project" value="InterPro"/>
</dbReference>
<reference evidence="13 14" key="1">
    <citation type="journal article" date="2009" name="Science">
        <title>Green evolution and dynamic adaptations revealed by genomes of the marine picoeukaryotes Micromonas.</title>
        <authorList>
            <person name="Worden A.Z."/>
            <person name="Lee J.H."/>
            <person name="Mock T."/>
            <person name="Rouze P."/>
            <person name="Simmons M.P."/>
            <person name="Aerts A.L."/>
            <person name="Allen A.E."/>
            <person name="Cuvelier M.L."/>
            <person name="Derelle E."/>
            <person name="Everett M.V."/>
            <person name="Foulon E."/>
            <person name="Grimwood J."/>
            <person name="Gundlach H."/>
            <person name="Henrissat B."/>
            <person name="Napoli C."/>
            <person name="McDonald S.M."/>
            <person name="Parker M.S."/>
            <person name="Rombauts S."/>
            <person name="Salamov A."/>
            <person name="Von Dassow P."/>
            <person name="Badger J.H."/>
            <person name="Coutinho P.M."/>
            <person name="Demir E."/>
            <person name="Dubchak I."/>
            <person name="Gentemann C."/>
            <person name="Eikrem W."/>
            <person name="Gready J.E."/>
            <person name="John U."/>
            <person name="Lanier W."/>
            <person name="Lindquist E.A."/>
            <person name="Lucas S."/>
            <person name="Mayer K.F."/>
            <person name="Moreau H."/>
            <person name="Not F."/>
            <person name="Otillar R."/>
            <person name="Panaud O."/>
            <person name="Pangilinan J."/>
            <person name="Paulsen I."/>
            <person name="Piegu B."/>
            <person name="Poliakov A."/>
            <person name="Robbens S."/>
            <person name="Schmutz J."/>
            <person name="Toulza E."/>
            <person name="Wyss T."/>
            <person name="Zelensky A."/>
            <person name="Zhou K."/>
            <person name="Armbrust E.V."/>
            <person name="Bhattacharya D."/>
            <person name="Goodenough U.W."/>
            <person name="Van de Peer Y."/>
            <person name="Grigoriev I.V."/>
        </authorList>
    </citation>
    <scope>NUCLEOTIDE SEQUENCE [LARGE SCALE GENOMIC DNA]</scope>
    <source>
        <strain evidence="13 14">CCMP1545</strain>
    </source>
</reference>
<dbReference type="PANTHER" id="PTHR13693:SF3">
    <property type="entry name" value="LD36009P"/>
    <property type="match status" value="1"/>
</dbReference>
<dbReference type="InterPro" id="IPR015422">
    <property type="entry name" value="PyrdxlP-dep_Trfase_small"/>
</dbReference>
<dbReference type="eggNOG" id="KOG1357">
    <property type="taxonomic scope" value="Eukaryota"/>
</dbReference>
<keyword evidence="11" id="KW-0472">Membrane</keyword>
<evidence type="ECO:0000256" key="2">
    <source>
        <dbReference type="ARBA" id="ARBA00004760"/>
    </source>
</evidence>
<dbReference type="InterPro" id="IPR015424">
    <property type="entry name" value="PyrdxlP-dep_Trfase"/>
</dbReference>
<feature type="transmembrane region" description="Helical" evidence="11">
    <location>
        <begin position="1330"/>
        <end position="1348"/>
    </location>
</feature>
<dbReference type="STRING" id="564608.C1MLI0"/>
<dbReference type="PROSITE" id="PS00599">
    <property type="entry name" value="AA_TRANSFER_CLASS_2"/>
    <property type="match status" value="1"/>
</dbReference>
<dbReference type="Pfam" id="PF00155">
    <property type="entry name" value="Aminotran_1_2"/>
    <property type="match status" value="2"/>
</dbReference>
<gene>
    <name evidence="13" type="ORF">MICPUCDRAFT_55722</name>
</gene>
<evidence type="ECO:0000313" key="13">
    <source>
        <dbReference type="EMBL" id="EEH59944.1"/>
    </source>
</evidence>
<proteinExistence type="inferred from homology"/>
<evidence type="ECO:0000256" key="3">
    <source>
        <dbReference type="ARBA" id="ARBA00004991"/>
    </source>
</evidence>
<keyword evidence="11" id="KW-0812">Transmembrane</keyword>
<feature type="region of interest" description="Disordered" evidence="10">
    <location>
        <begin position="565"/>
        <end position="589"/>
    </location>
</feature>
<feature type="transmembrane region" description="Helical" evidence="11">
    <location>
        <begin position="1360"/>
        <end position="1378"/>
    </location>
</feature>
<comment type="pathway">
    <text evidence="3">Sphingolipid metabolism.</text>
</comment>
<evidence type="ECO:0000256" key="6">
    <source>
        <dbReference type="ARBA" id="ARBA00022679"/>
    </source>
</evidence>
<keyword evidence="6 13" id="KW-0808">Transferase</keyword>
<dbReference type="PANTHER" id="PTHR13693">
    <property type="entry name" value="CLASS II AMINOTRANSFERASE/8-AMINO-7-OXONONANOATE SYNTHASE"/>
    <property type="match status" value="1"/>
</dbReference>
<dbReference type="KEGG" id="mpp:MICPUCDRAFT_55722"/>
<dbReference type="Proteomes" id="UP000001876">
    <property type="component" value="Unassembled WGS sequence"/>
</dbReference>
<dbReference type="RefSeq" id="XP_003056568.1">
    <property type="nucleotide sequence ID" value="XM_003056522.1"/>
</dbReference>
<dbReference type="InterPro" id="IPR015421">
    <property type="entry name" value="PyrdxlP-dep_Trfase_major"/>
</dbReference>
<protein>
    <recommendedName>
        <fullName evidence="5">serine C-palmitoyltransferase</fullName>
        <ecNumber evidence="5">2.3.1.50</ecNumber>
    </recommendedName>
</protein>
<keyword evidence="13" id="KW-0032">Aminotransferase</keyword>
<feature type="transmembrane region" description="Helical" evidence="11">
    <location>
        <begin position="1298"/>
        <end position="1318"/>
    </location>
</feature>
<dbReference type="EC" id="2.3.1.50" evidence="5"/>
<dbReference type="GO" id="GO:0008483">
    <property type="term" value="F:transaminase activity"/>
    <property type="evidence" value="ECO:0007669"/>
    <property type="project" value="UniProtKB-KW"/>
</dbReference>
<evidence type="ECO:0000256" key="9">
    <source>
        <dbReference type="ARBA" id="ARBA00048528"/>
    </source>
</evidence>
<dbReference type="UniPathway" id="UPA00222"/>
<evidence type="ECO:0000256" key="7">
    <source>
        <dbReference type="ARBA" id="ARBA00022898"/>
    </source>
</evidence>
<evidence type="ECO:0000256" key="11">
    <source>
        <dbReference type="SAM" id="Phobius"/>
    </source>
</evidence>
<accession>C1MLI0</accession>
<dbReference type="OMA" id="YRRMWRT"/>
<keyword evidence="11" id="KW-1133">Transmembrane helix</keyword>
<sequence length="1617" mass="173584">MSPAQRSHGEATWLAENCPSCLFAFFLLFSSFKSNRTDTIQPMFLPPNKKVAEGLAKNTFNSLRGIKDWRTDDVNGDRNDLPALSKGKLQDFFYIRNLYGNIEDVFNRPVYSSPEDWIDVAIREPTSDRGYFSKLVTTRQSRRCLNLGSYNYLGFGGLNTHCTPLVRKAVMDHPITNGSPSAELGYSLPIREVEETTSKFVGKEAAVVVGMGFATNSTVIPALCGKGDLIISDALNHNSIVEGVRLSGAKVKPFKHNCPGDLELILQDAVAGKGPRYNKILVIVEGIYSMEGELCCLPDIVRVCKMYGAYIWLDEAHSIGAVGATGRGVCEELGVDPADVDIMMGTFTKSFGAAGGYIASDHETIARVRQYAAGCTDAVSMPPAVCAQILASLRVITGEDGTDIGARKLRALRENANFFRDGLEELGLEVLGEHPSPVMPVMLYQPYKIGDFSRLAFNRRLATVVVGAPATPVKYPRVRFCVSAAHSREDLADALAAISDISDELSIKFKLTPPNKWFPGSLEVIERKEHGGRVRRAAAAAAARPAALAAARSLATGRNTARFAPLHSRGTPLSDDYGDGGPPASSGPIDTYSITGITTQPKEYNVMLSSQDILALTTDPIMKEACAATIETLGLGSCSPRGFYGTFPPHMDVEQTIADFLGCQEAVLYSFGACTVSSVIPSLGHRSDVAVVDRGVGHGILGGLRLAKMDVRWYNHCDADDCARVFANLEAEDGVTSARLARPGRRRWLITEACFQGTGRVAPLPELVALKETHHARLILDESCSFGAMGATGRGLSEHFDVDAGKVDVITASLEGAGASVGGFCAGDTGVVAYQRLMGSGYVFSASLPPYLATAAAHAIRRVSAEPRLVAQAQASASALREAALSGRIPGFTTDADAGSPVVPLRLAAGSSAGNEINLLAQIASRARSRGIGVCVARVNPLVPAQHAPPVSLRVYASAAHTKTSLSKAFVVLAEEAAQVLPTHALSIGVEAARLDARVSMTAYVEAPASIRSARNSIDPGSTVLAPALEPAKSVNAASPPRSRAKCPGATLQMDGIIRLVVLDDQKVKLVVAHSTPLADDQDSSSESLLSPRIPTKKLNNRSASWSDLPAESSLQYWNVPTDESDHDILEPFRTHVASAAVSSQSGIVLKRTTSGTPLAQFDPSDQDSPRSLSVPALVVLLHWHNIFRRYILNQIDITAAMVPTMLRKVGLNPDDSGWVRYFYFVAGYLGSRGFHANLLPLLVWTCDCAFTRLVMVFYCLCVGIGCLMKGALATSMSSIRPANPSTGSLMRHRVHSWPSVAGIQASALPFLILRWRYGFEWVWNMKTPWWAVIDYSLAFAYMTVISLARMANGDSPANVQGGIVVGAILLRCLLPHVEWATNGLEASTVMSSQGYVLVGIVLACVCLYPMPLNAHGEVLYAASTCYRRMWRTFSYMLFFAAGSVWRPQSTSLPITRDGANAFLMPSALSWLSHLPLVLKNDFPVGARVVNRSAAVVNRASYFEVIKIITVKYIIGHAASQFSVWAISYVAQAFVECCLRGYVSHYKKAGGTRVGKGVFGGGRGGDVKAESEAQADVAQGTVHMRLAAITVVELAQDVTGALVCAHGVPRLFDAIGI</sequence>
<dbReference type="Gene3D" id="3.90.1150.10">
    <property type="entry name" value="Aspartate Aminotransferase, domain 1"/>
    <property type="match status" value="2"/>
</dbReference>
<dbReference type="eggNOG" id="KOG1358">
    <property type="taxonomic scope" value="Eukaryota"/>
</dbReference>
<evidence type="ECO:0000259" key="12">
    <source>
        <dbReference type="Pfam" id="PF00155"/>
    </source>
</evidence>
<dbReference type="OrthoDB" id="65434at2759"/>